<evidence type="ECO:0000313" key="1">
    <source>
        <dbReference type="EMBL" id="CDW18251.1"/>
    </source>
</evidence>
<reference evidence="1" key="1">
    <citation type="submission" date="2014-05" db="EMBL/GenBank/DDBJ databases">
        <authorList>
            <person name="Chronopoulou M."/>
        </authorList>
    </citation>
    <scope>NUCLEOTIDE SEQUENCE</scope>
    <source>
        <tissue evidence="1">Whole organism</tissue>
    </source>
</reference>
<sequence length="76" mass="9091">MCGNPVLELVAEWACFYSKDKILKLSWKNPWLIVIPLDHHVIRLRTLYTFAHTSYLLFLSRNWRQPGRKVEICTFL</sequence>
<organism evidence="1">
    <name type="scientific">Lepeophtheirus salmonis</name>
    <name type="common">Salmon louse</name>
    <name type="synonym">Caligus salmonis</name>
    <dbReference type="NCBI Taxonomy" id="72036"/>
    <lineage>
        <taxon>Eukaryota</taxon>
        <taxon>Metazoa</taxon>
        <taxon>Ecdysozoa</taxon>
        <taxon>Arthropoda</taxon>
        <taxon>Crustacea</taxon>
        <taxon>Multicrustacea</taxon>
        <taxon>Hexanauplia</taxon>
        <taxon>Copepoda</taxon>
        <taxon>Siphonostomatoida</taxon>
        <taxon>Caligidae</taxon>
        <taxon>Lepeophtheirus</taxon>
    </lineage>
</organism>
<name>A0A0K2SYB6_LEPSM</name>
<dbReference type="AlphaFoldDB" id="A0A0K2SYB6"/>
<dbReference type="EMBL" id="HACA01000890">
    <property type="protein sequence ID" value="CDW18251.1"/>
    <property type="molecule type" value="Transcribed_RNA"/>
</dbReference>
<proteinExistence type="predicted"/>
<accession>A0A0K2SYB6</accession>
<protein>
    <submittedName>
        <fullName evidence="1">Uncharacterized protein</fullName>
    </submittedName>
</protein>